<evidence type="ECO:0000259" key="3">
    <source>
        <dbReference type="SMART" id="SM00829"/>
    </source>
</evidence>
<comment type="caution">
    <text evidence="4">The sequence shown here is derived from an EMBL/GenBank/DDBJ whole genome shotgun (WGS) entry which is preliminary data.</text>
</comment>
<dbReference type="Pfam" id="PF08240">
    <property type="entry name" value="ADH_N"/>
    <property type="match status" value="1"/>
</dbReference>
<proteinExistence type="inferred from homology"/>
<dbReference type="OrthoDB" id="10257049at2759"/>
<dbReference type="PANTHER" id="PTHR45348">
    <property type="entry name" value="HYPOTHETICAL OXIDOREDUCTASE (EUROFUNG)"/>
    <property type="match status" value="1"/>
</dbReference>
<dbReference type="InterPro" id="IPR013154">
    <property type="entry name" value="ADH-like_N"/>
</dbReference>
<dbReference type="CDD" id="cd08249">
    <property type="entry name" value="enoyl_reductase_like"/>
    <property type="match status" value="1"/>
</dbReference>
<dbReference type="SUPFAM" id="SSF50129">
    <property type="entry name" value="GroES-like"/>
    <property type="match status" value="1"/>
</dbReference>
<evidence type="ECO:0000256" key="2">
    <source>
        <dbReference type="ARBA" id="ARBA00023002"/>
    </source>
</evidence>
<dbReference type="SMART" id="SM00829">
    <property type="entry name" value="PKS_ER"/>
    <property type="match status" value="1"/>
</dbReference>
<dbReference type="InterPro" id="IPR020843">
    <property type="entry name" value="ER"/>
</dbReference>
<feature type="domain" description="Enoyl reductase (ER)" evidence="3">
    <location>
        <begin position="12"/>
        <end position="324"/>
    </location>
</feature>
<dbReference type="Pfam" id="PF00107">
    <property type="entry name" value="ADH_zinc_N"/>
    <property type="match status" value="1"/>
</dbReference>
<evidence type="ECO:0000313" key="5">
    <source>
        <dbReference type="Proteomes" id="UP000717696"/>
    </source>
</evidence>
<dbReference type="Gene3D" id="3.40.50.720">
    <property type="entry name" value="NAD(P)-binding Rossmann-like Domain"/>
    <property type="match status" value="1"/>
</dbReference>
<dbReference type="AlphaFoldDB" id="A0A9P9ETU9"/>
<dbReference type="EMBL" id="JAGMUU010000008">
    <property type="protein sequence ID" value="KAH7146828.1"/>
    <property type="molecule type" value="Genomic_DNA"/>
</dbReference>
<dbReference type="Gene3D" id="3.90.180.10">
    <property type="entry name" value="Medium-chain alcohol dehydrogenases, catalytic domain"/>
    <property type="match status" value="1"/>
</dbReference>
<gene>
    <name evidence="4" type="ORF">B0J13DRAFT_524566</name>
</gene>
<dbReference type="InterPro" id="IPR047122">
    <property type="entry name" value="Trans-enoyl_RdTase-like"/>
</dbReference>
<accession>A0A9P9ETU9</accession>
<dbReference type="Proteomes" id="UP000717696">
    <property type="component" value="Unassembled WGS sequence"/>
</dbReference>
<comment type="similarity">
    <text evidence="1">Belongs to the zinc-containing alcohol dehydrogenase family.</text>
</comment>
<dbReference type="InterPro" id="IPR011032">
    <property type="entry name" value="GroES-like_sf"/>
</dbReference>
<dbReference type="SUPFAM" id="SSF51735">
    <property type="entry name" value="NAD(P)-binding Rossmann-fold domains"/>
    <property type="match status" value="1"/>
</dbReference>
<name>A0A9P9ETU9_9HYPO</name>
<evidence type="ECO:0000256" key="1">
    <source>
        <dbReference type="ARBA" id="ARBA00008072"/>
    </source>
</evidence>
<dbReference type="InterPro" id="IPR036291">
    <property type="entry name" value="NAD(P)-bd_dom_sf"/>
</dbReference>
<evidence type="ECO:0000313" key="4">
    <source>
        <dbReference type="EMBL" id="KAH7146828.1"/>
    </source>
</evidence>
<dbReference type="InterPro" id="IPR013149">
    <property type="entry name" value="ADH-like_C"/>
</dbReference>
<keyword evidence="5" id="KW-1185">Reference proteome</keyword>
<reference evidence="4" key="1">
    <citation type="journal article" date="2021" name="Nat. Commun.">
        <title>Genetic determinants of endophytism in the Arabidopsis root mycobiome.</title>
        <authorList>
            <person name="Mesny F."/>
            <person name="Miyauchi S."/>
            <person name="Thiergart T."/>
            <person name="Pickel B."/>
            <person name="Atanasova L."/>
            <person name="Karlsson M."/>
            <person name="Huettel B."/>
            <person name="Barry K.W."/>
            <person name="Haridas S."/>
            <person name="Chen C."/>
            <person name="Bauer D."/>
            <person name="Andreopoulos W."/>
            <person name="Pangilinan J."/>
            <person name="LaButti K."/>
            <person name="Riley R."/>
            <person name="Lipzen A."/>
            <person name="Clum A."/>
            <person name="Drula E."/>
            <person name="Henrissat B."/>
            <person name="Kohler A."/>
            <person name="Grigoriev I.V."/>
            <person name="Martin F.M."/>
            <person name="Hacquard S."/>
        </authorList>
    </citation>
    <scope>NUCLEOTIDE SEQUENCE</scope>
    <source>
        <strain evidence="4">MPI-CAGE-AT-0021</strain>
    </source>
</reference>
<protein>
    <recommendedName>
        <fullName evidence="3">Enoyl reductase (ER) domain-containing protein</fullName>
    </recommendedName>
</protein>
<keyword evidence="2" id="KW-0560">Oxidoreductase</keyword>
<sequence>MADQPREVIYLSTEGPEIRKITDKYQPQDSQFLVKVEYSGINPADIKHLTLGLHSSVAGYDLSGEVISAGPSSKFRAGDKVPLQRVTMVEAATLSVVTHTAADGLFNILGLAFPSAGFDGTEKQSLLIWGAGSAVGVSAVQLAKAAGHGPIFVTASAKHHPTLKALGADSCFDYHDEDVVEQVREAVRKSSKRLSHAFDTVGAGVFGPNEALEKSSPALVIRCAQGSVNDEGLEGKFVCVLPVRGDKRWKICAAVRSKDFTMFGAMESEDWPVRIKKAMNWVCDNYGAGKFQIPNVRVVQGISQAIEGMKWSAEGRSSLEKIVVKHPISGI</sequence>
<dbReference type="GO" id="GO:0016651">
    <property type="term" value="F:oxidoreductase activity, acting on NAD(P)H"/>
    <property type="evidence" value="ECO:0007669"/>
    <property type="project" value="InterPro"/>
</dbReference>
<organism evidence="4 5">
    <name type="scientific">Dactylonectria estremocensis</name>
    <dbReference type="NCBI Taxonomy" id="1079267"/>
    <lineage>
        <taxon>Eukaryota</taxon>
        <taxon>Fungi</taxon>
        <taxon>Dikarya</taxon>
        <taxon>Ascomycota</taxon>
        <taxon>Pezizomycotina</taxon>
        <taxon>Sordariomycetes</taxon>
        <taxon>Hypocreomycetidae</taxon>
        <taxon>Hypocreales</taxon>
        <taxon>Nectriaceae</taxon>
        <taxon>Dactylonectria</taxon>
    </lineage>
</organism>